<dbReference type="SMART" id="SM00829">
    <property type="entry name" value="PKS_ER"/>
    <property type="match status" value="1"/>
</dbReference>
<evidence type="ECO:0000259" key="2">
    <source>
        <dbReference type="SMART" id="SM00829"/>
    </source>
</evidence>
<evidence type="ECO:0000313" key="3">
    <source>
        <dbReference type="EMBL" id="GLQ89085.1"/>
    </source>
</evidence>
<dbReference type="RefSeq" id="WP_284332526.1">
    <property type="nucleotide sequence ID" value="NZ_BSOA01000028.1"/>
</dbReference>
<comment type="caution">
    <text evidence="3">The sequence shown here is derived from an EMBL/GenBank/DDBJ whole genome shotgun (WGS) entry which is preliminary data.</text>
</comment>
<evidence type="ECO:0000256" key="1">
    <source>
        <dbReference type="ARBA" id="ARBA00022857"/>
    </source>
</evidence>
<evidence type="ECO:0000313" key="4">
    <source>
        <dbReference type="Proteomes" id="UP001156627"/>
    </source>
</evidence>
<dbReference type="Proteomes" id="UP001156627">
    <property type="component" value="Unassembled WGS sequence"/>
</dbReference>
<dbReference type="EMBL" id="BSOA01000028">
    <property type="protein sequence ID" value="GLQ89085.1"/>
    <property type="molecule type" value="Genomic_DNA"/>
</dbReference>
<dbReference type="Pfam" id="PF08240">
    <property type="entry name" value="ADH_N"/>
    <property type="match status" value="1"/>
</dbReference>
<dbReference type="SUPFAM" id="SSF50129">
    <property type="entry name" value="GroES-like"/>
    <property type="match status" value="1"/>
</dbReference>
<dbReference type="InterPro" id="IPR011032">
    <property type="entry name" value="GroES-like_sf"/>
</dbReference>
<name>A0ABQ5XEX6_9GAMM</name>
<dbReference type="Gene3D" id="3.90.180.10">
    <property type="entry name" value="Medium-chain alcohol dehydrogenases, catalytic domain"/>
    <property type="match status" value="1"/>
</dbReference>
<dbReference type="SUPFAM" id="SSF51735">
    <property type="entry name" value="NAD(P)-binding Rossmann-fold domains"/>
    <property type="match status" value="1"/>
</dbReference>
<dbReference type="InterPro" id="IPR020843">
    <property type="entry name" value="ER"/>
</dbReference>
<sequence length="305" mass="31748">MPRAVIFETYGPPSVLKIVERPRPIPKEGEVLVNVEAAGVQPFDTAYRSGAVRQWAPAKFPQSLGLEFAGTIIETGGKVAGFDPGDAILGWSLDGAYAEAIVVPAGQFIRKPDAMSWPEAGALSASGQTASTALDALGLAAGQTLVVHAAAGGVGSFAAQIAVAHGVRVIGTASPDNHAYLRELGAVPVDYHDDLEVSLRGTAPEGIDAALIAVGGEEPIRASVALTGDAARVVTVAFDPASERYGVKRVGTQRSTERLSFLAALYEAGKLRVPVGRVFALEEAADAHRHIETGHSRGKTVLVMR</sequence>
<dbReference type="InterPro" id="IPR036291">
    <property type="entry name" value="NAD(P)-bd_dom_sf"/>
</dbReference>
<dbReference type="PANTHER" id="PTHR44154:SF1">
    <property type="entry name" value="QUINONE OXIDOREDUCTASE"/>
    <property type="match status" value="1"/>
</dbReference>
<organism evidence="3 4">
    <name type="scientific">Dyella flagellata</name>
    <dbReference type="NCBI Taxonomy" id="1867833"/>
    <lineage>
        <taxon>Bacteria</taxon>
        <taxon>Pseudomonadati</taxon>
        <taxon>Pseudomonadota</taxon>
        <taxon>Gammaproteobacteria</taxon>
        <taxon>Lysobacterales</taxon>
        <taxon>Rhodanobacteraceae</taxon>
        <taxon>Dyella</taxon>
    </lineage>
</organism>
<dbReference type="Pfam" id="PF13602">
    <property type="entry name" value="ADH_zinc_N_2"/>
    <property type="match status" value="1"/>
</dbReference>
<dbReference type="CDD" id="cd05289">
    <property type="entry name" value="MDR_like_2"/>
    <property type="match status" value="1"/>
</dbReference>
<feature type="domain" description="Enoyl reductase (ER)" evidence="2">
    <location>
        <begin position="11"/>
        <end position="302"/>
    </location>
</feature>
<keyword evidence="1" id="KW-0521">NADP</keyword>
<dbReference type="Gene3D" id="3.40.50.720">
    <property type="entry name" value="NAD(P)-binding Rossmann-like Domain"/>
    <property type="match status" value="1"/>
</dbReference>
<proteinExistence type="predicted"/>
<reference evidence="4" key="1">
    <citation type="journal article" date="2019" name="Int. J. Syst. Evol. Microbiol.">
        <title>The Global Catalogue of Microorganisms (GCM) 10K type strain sequencing project: providing services to taxonomists for standard genome sequencing and annotation.</title>
        <authorList>
            <consortium name="The Broad Institute Genomics Platform"/>
            <consortium name="The Broad Institute Genome Sequencing Center for Infectious Disease"/>
            <person name="Wu L."/>
            <person name="Ma J."/>
        </authorList>
    </citation>
    <scope>NUCLEOTIDE SEQUENCE [LARGE SCALE GENOMIC DNA]</scope>
    <source>
        <strain evidence="4">NBRC 111981</strain>
    </source>
</reference>
<protein>
    <submittedName>
        <fullName evidence="3">Oxidoreductase</fullName>
    </submittedName>
</protein>
<dbReference type="PANTHER" id="PTHR44154">
    <property type="entry name" value="QUINONE OXIDOREDUCTASE"/>
    <property type="match status" value="1"/>
</dbReference>
<dbReference type="InterPro" id="IPR013154">
    <property type="entry name" value="ADH-like_N"/>
</dbReference>
<keyword evidence="4" id="KW-1185">Reference proteome</keyword>
<accession>A0ABQ5XEX6</accession>
<dbReference type="InterPro" id="IPR051603">
    <property type="entry name" value="Zinc-ADH_QOR/CCCR"/>
</dbReference>
<gene>
    <name evidence="3" type="ORF">GCM10007898_26570</name>
</gene>